<comment type="caution">
    <text evidence="5">The sequence shown here is derived from an EMBL/GenBank/DDBJ whole genome shotgun (WGS) entry which is preliminary data.</text>
</comment>
<comment type="function">
    <text evidence="3">Catalyzes the hydrolysis of N(2)-succinylarginine into N(2)-succinylornithine, ammonia and CO(2).</text>
</comment>
<feature type="binding site" evidence="3">
    <location>
        <position position="110"/>
    </location>
    <ligand>
        <name>substrate</name>
    </ligand>
</feature>
<dbReference type="PANTHER" id="PTHR30420:SF2">
    <property type="entry name" value="N-SUCCINYLARGININE DIHYDROLASE"/>
    <property type="match status" value="1"/>
</dbReference>
<keyword evidence="6" id="KW-1185">Reference proteome</keyword>
<dbReference type="InterPro" id="IPR007079">
    <property type="entry name" value="SuccinylArg_d-Hdrlase_AstB"/>
</dbReference>
<comment type="subunit">
    <text evidence="3">Homodimer.</text>
</comment>
<dbReference type="NCBIfam" id="NF009789">
    <property type="entry name" value="PRK13281.1"/>
    <property type="match status" value="1"/>
</dbReference>
<dbReference type="Pfam" id="PF04996">
    <property type="entry name" value="AstB"/>
    <property type="match status" value="1"/>
</dbReference>
<feature type="binding site" evidence="3">
    <location>
        <position position="213"/>
    </location>
    <ligand>
        <name>substrate</name>
    </ligand>
</feature>
<dbReference type="HAMAP" id="MF_01172">
    <property type="entry name" value="AstB"/>
    <property type="match status" value="1"/>
</dbReference>
<gene>
    <name evidence="3 5" type="primary">astB</name>
    <name evidence="5" type="ORF">MPC4_120085</name>
</gene>
<evidence type="ECO:0000313" key="5">
    <source>
        <dbReference type="EMBL" id="VTZ48960.1"/>
    </source>
</evidence>
<evidence type="ECO:0000256" key="2">
    <source>
        <dbReference type="ARBA" id="ARBA00022801"/>
    </source>
</evidence>
<reference evidence="5 6" key="1">
    <citation type="submission" date="2019-05" db="EMBL/GenBank/DDBJ databases">
        <authorList>
            <person name="Farhan Ul Haque M."/>
        </authorList>
    </citation>
    <scope>NUCLEOTIDE SEQUENCE [LARGE SCALE GENOMIC DNA]</scope>
    <source>
        <strain evidence="5">2</strain>
    </source>
</reference>
<feature type="active site" description="Nucleophile" evidence="3">
    <location>
        <position position="369"/>
    </location>
</feature>
<dbReference type="InterPro" id="IPR037031">
    <property type="entry name" value="AstB_sf"/>
</dbReference>
<evidence type="ECO:0000256" key="3">
    <source>
        <dbReference type="HAMAP-Rule" id="MF_01172"/>
    </source>
</evidence>
<feature type="binding site" evidence="3">
    <location>
        <position position="251"/>
    </location>
    <ligand>
        <name>substrate</name>
    </ligand>
</feature>
<name>A0A8B6M3V2_METTU</name>
<comment type="similarity">
    <text evidence="3">Belongs to the succinylarginine dihydrolase family.</text>
</comment>
<organism evidence="5 6">
    <name type="scientific">Methylocella tundrae</name>
    <dbReference type="NCBI Taxonomy" id="227605"/>
    <lineage>
        <taxon>Bacteria</taxon>
        <taxon>Pseudomonadati</taxon>
        <taxon>Pseudomonadota</taxon>
        <taxon>Alphaproteobacteria</taxon>
        <taxon>Hyphomicrobiales</taxon>
        <taxon>Beijerinckiaceae</taxon>
        <taxon>Methylocella</taxon>
    </lineage>
</organism>
<dbReference type="AlphaFoldDB" id="A0A8B6M3V2"/>
<feature type="active site" evidence="3">
    <location>
        <position position="174"/>
    </location>
</feature>
<accession>A0A8B6M3V2</accession>
<proteinExistence type="inferred from homology"/>
<evidence type="ECO:0000256" key="4">
    <source>
        <dbReference type="NCBIfam" id="TIGR03241"/>
    </source>
</evidence>
<comment type="pathway">
    <text evidence="3">Amino-acid degradation; L-arginine degradation via AST pathway; L-glutamate and succinate from L-arginine: step 2/5.</text>
</comment>
<sequence>MSAEEVNFDGLVGPTHNFGGLSEGNVKSIENRGRVSNPRAAALQGLEKMRLLMALGIPQAVLPPHERPDTGVLRQMGFSGSDAAVLEAAWKADPALVTNVSSASAMWAANAATVSPSVDAADGLLHVTPANLASKFHRSLESAFTAHVFRTIFLDSARFAVHEPLPKGGHFGDEGAANHMRLAPSHGEAGVEIFVFGRSAFEDGFRPRGFAPRQAFEASEAVARLHKLDPKRTLFIRQAQKAIDAGAFHNDVVAVSNGPVMLAHEFAFETGSAAFDAIERACSFETSVIAVREAEVPLEEAIRCYLFNCQLATRPGGSGSMVLILPEEVKSSPKALAFAERLVSGHAPIDQLIFADIRQSMWNGGGPACLRLRVVLTQAERDALKGRVLLDEGLVGRLENWVRRHYRDRLTGADLVDPALIEEGRAALDELTGILDLGPIYAFQRR</sequence>
<comment type="catalytic activity">
    <reaction evidence="3">
        <text>N(2)-succinyl-L-arginine + 2 H2O + 2 H(+) = N(2)-succinyl-L-ornithine + 2 NH4(+) + CO2</text>
        <dbReference type="Rhea" id="RHEA:19533"/>
        <dbReference type="ChEBI" id="CHEBI:15377"/>
        <dbReference type="ChEBI" id="CHEBI:15378"/>
        <dbReference type="ChEBI" id="CHEBI:16526"/>
        <dbReference type="ChEBI" id="CHEBI:28938"/>
        <dbReference type="ChEBI" id="CHEBI:58241"/>
        <dbReference type="ChEBI" id="CHEBI:58514"/>
        <dbReference type="EC" id="3.5.3.23"/>
    </reaction>
</comment>
<dbReference type="NCBIfam" id="TIGR03241">
    <property type="entry name" value="arg_catab_astB"/>
    <property type="match status" value="1"/>
</dbReference>
<dbReference type="Proteomes" id="UP000485880">
    <property type="component" value="Unassembled WGS sequence"/>
</dbReference>
<feature type="active site" evidence="3">
    <location>
        <position position="249"/>
    </location>
</feature>
<dbReference type="Gene3D" id="3.75.10.20">
    <property type="entry name" value="Succinylarginine dihydrolase"/>
    <property type="match status" value="1"/>
</dbReference>
<feature type="binding site" evidence="3">
    <location>
        <position position="363"/>
    </location>
    <ligand>
        <name>substrate</name>
    </ligand>
</feature>
<evidence type="ECO:0000313" key="6">
    <source>
        <dbReference type="Proteomes" id="UP000485880"/>
    </source>
</evidence>
<dbReference type="UniPathway" id="UPA00185">
    <property type="reaction ID" value="UER00280"/>
</dbReference>
<dbReference type="GO" id="GO:0019544">
    <property type="term" value="P:L-arginine catabolic process to L-glutamate"/>
    <property type="evidence" value="ECO:0007669"/>
    <property type="project" value="UniProtKB-UniRule"/>
</dbReference>
<keyword evidence="1 3" id="KW-0056">Arginine metabolism</keyword>
<dbReference type="EC" id="3.5.3.23" evidence="3 4"/>
<protein>
    <recommendedName>
        <fullName evidence="3 4">N-succinylarginine dihydrolase</fullName>
        <ecNumber evidence="3 4">3.5.3.23</ecNumber>
    </recommendedName>
</protein>
<dbReference type="RefSeq" id="WP_174511398.1">
    <property type="nucleotide sequence ID" value="NZ_CABFMQ020000024.1"/>
</dbReference>
<dbReference type="GO" id="GO:0019545">
    <property type="term" value="P:L-arginine catabolic process to succinate"/>
    <property type="evidence" value="ECO:0007669"/>
    <property type="project" value="UniProtKB-UniRule"/>
</dbReference>
<feature type="binding site" evidence="3">
    <location>
        <begin position="19"/>
        <end position="28"/>
    </location>
    <ligand>
        <name>substrate</name>
    </ligand>
</feature>
<evidence type="ECO:0000256" key="1">
    <source>
        <dbReference type="ARBA" id="ARBA00022503"/>
    </source>
</evidence>
<dbReference type="SUPFAM" id="SSF55909">
    <property type="entry name" value="Pentein"/>
    <property type="match status" value="1"/>
</dbReference>
<dbReference type="PANTHER" id="PTHR30420">
    <property type="entry name" value="N-SUCCINYLARGININE DIHYDROLASE"/>
    <property type="match status" value="1"/>
</dbReference>
<keyword evidence="2 3" id="KW-0378">Hydrolase</keyword>
<dbReference type="GO" id="GO:0009015">
    <property type="term" value="F:N-succinylarginine dihydrolase activity"/>
    <property type="evidence" value="ECO:0007669"/>
    <property type="project" value="UniProtKB-UniRule"/>
</dbReference>
<feature type="binding site" evidence="3">
    <location>
        <begin position="137"/>
        <end position="138"/>
    </location>
    <ligand>
        <name>substrate</name>
    </ligand>
</feature>
<dbReference type="EMBL" id="CABFMQ020000024">
    <property type="protein sequence ID" value="VTZ48960.1"/>
    <property type="molecule type" value="Genomic_DNA"/>
</dbReference>